<keyword evidence="11" id="KW-1185">Reference proteome</keyword>
<dbReference type="PANTHER" id="PTHR35530:SF1">
    <property type="entry name" value="2-HYDROXYMUCONATE TAUTOMERASE"/>
    <property type="match status" value="1"/>
</dbReference>
<dbReference type="RefSeq" id="WP_003159697.1">
    <property type="nucleotide sequence ID" value="NZ_HG322950.1"/>
</dbReference>
<dbReference type="eggNOG" id="COG1942">
    <property type="taxonomic scope" value="Bacteria"/>
</dbReference>
<gene>
    <name evidence="10" type="ORF">PKB_1314</name>
</gene>
<comment type="function">
    <text evidence="2">Catalyzes the ketonization of 2-hydroxymuconate stereoselectively to yield 2-oxo-3-hexenedioate.</text>
</comment>
<organism evidence="10 11">
    <name type="scientific">Pseudomonas knackmussii (strain DSM 6978 / CCUG 54928 / LMG 23759 / B13)</name>
    <dbReference type="NCBI Taxonomy" id="1301098"/>
    <lineage>
        <taxon>Bacteria</taxon>
        <taxon>Pseudomonadati</taxon>
        <taxon>Pseudomonadota</taxon>
        <taxon>Gammaproteobacteria</taxon>
        <taxon>Pseudomonadales</taxon>
        <taxon>Pseudomonadaceae</taxon>
        <taxon>Pseudomonas</taxon>
    </lineage>
</organism>
<dbReference type="KEGG" id="pkc:PKB_1314"/>
<dbReference type="GO" id="GO:0016853">
    <property type="term" value="F:isomerase activity"/>
    <property type="evidence" value="ECO:0007669"/>
    <property type="project" value="UniProtKB-KW"/>
</dbReference>
<dbReference type="Proteomes" id="UP000025241">
    <property type="component" value="Chromosome I"/>
</dbReference>
<proteinExistence type="inferred from homology"/>
<evidence type="ECO:0000256" key="5">
    <source>
        <dbReference type="ARBA" id="ARBA00012667"/>
    </source>
</evidence>
<evidence type="ECO:0000259" key="9">
    <source>
        <dbReference type="Pfam" id="PF01361"/>
    </source>
</evidence>
<comment type="subunit">
    <text evidence="4">Homohexamer.</text>
</comment>
<keyword evidence="7" id="KW-0413">Isomerase</keyword>
<dbReference type="EMBL" id="HG322950">
    <property type="protein sequence ID" value="CDF82679.1"/>
    <property type="molecule type" value="Genomic_DNA"/>
</dbReference>
<comment type="catalytic activity">
    <reaction evidence="1">
        <text>(2Z,4E)-2-hydroxyhexa-2,4-dienedioate = (3E)-2-oxohex-3-enedioate</text>
        <dbReference type="Rhea" id="RHEA:33431"/>
        <dbReference type="ChEBI" id="CHEBI:28080"/>
        <dbReference type="ChEBI" id="CHEBI:64908"/>
        <dbReference type="EC" id="5.3.2.6"/>
    </reaction>
</comment>
<dbReference type="InterPro" id="IPR014347">
    <property type="entry name" value="Tautomerase/MIF_sf"/>
</dbReference>
<dbReference type="OrthoDB" id="8098375at2"/>
<dbReference type="SUPFAM" id="SSF55331">
    <property type="entry name" value="Tautomerase/MIF"/>
    <property type="match status" value="1"/>
</dbReference>
<feature type="domain" description="4-oxalocrotonate tautomerase-like" evidence="9">
    <location>
        <begin position="2"/>
        <end position="62"/>
    </location>
</feature>
<evidence type="ECO:0000313" key="11">
    <source>
        <dbReference type="Proteomes" id="UP000025241"/>
    </source>
</evidence>
<reference evidence="10 11" key="1">
    <citation type="submission" date="2013-03" db="EMBL/GenBank/DDBJ databases">
        <authorList>
            <person name="Linke B."/>
        </authorList>
    </citation>
    <scope>NUCLEOTIDE SEQUENCE [LARGE SCALE GENOMIC DNA]</scope>
    <source>
        <strain evidence="10 11">B13</strain>
    </source>
</reference>
<evidence type="ECO:0000256" key="3">
    <source>
        <dbReference type="ARBA" id="ARBA00006723"/>
    </source>
</evidence>
<accession>A0A024HDK7</accession>
<reference evidence="10 11" key="2">
    <citation type="submission" date="2014-05" db="EMBL/GenBank/DDBJ databases">
        <title>Genome sequence of the 3-chlorobenzoate degrading bacterium Pseudomonas knackmussii B13 shows multiple evidence for horizontal gene transfer.</title>
        <authorList>
            <person name="Miyazaki R."/>
            <person name="Bertelli C."/>
            <person name="Falquet L."/>
            <person name="Robinson-Rechavi M."/>
            <person name="Gharib W."/>
            <person name="Roy S."/>
            <person name="Van der Meer J.R."/>
        </authorList>
    </citation>
    <scope>NUCLEOTIDE SEQUENCE [LARGE SCALE GENOMIC DNA]</scope>
    <source>
        <strain evidence="10 11">B13</strain>
    </source>
</reference>
<evidence type="ECO:0000256" key="8">
    <source>
        <dbReference type="ARBA" id="ARBA00029674"/>
    </source>
</evidence>
<evidence type="ECO:0000313" key="10">
    <source>
        <dbReference type="EMBL" id="CDF82679.1"/>
    </source>
</evidence>
<evidence type="ECO:0000256" key="6">
    <source>
        <dbReference type="ARBA" id="ARBA00015750"/>
    </source>
</evidence>
<dbReference type="AlphaFoldDB" id="A0A024HDK7"/>
<dbReference type="Pfam" id="PF01361">
    <property type="entry name" value="Tautomerase"/>
    <property type="match status" value="1"/>
</dbReference>
<evidence type="ECO:0000256" key="7">
    <source>
        <dbReference type="ARBA" id="ARBA00023235"/>
    </source>
</evidence>
<evidence type="ECO:0000256" key="1">
    <source>
        <dbReference type="ARBA" id="ARBA00001379"/>
    </source>
</evidence>
<protein>
    <recommendedName>
        <fullName evidence="6">2-hydroxymuconate tautomerase</fullName>
        <ecNumber evidence="5">5.3.2.6</ecNumber>
    </recommendedName>
    <alternativeName>
        <fullName evidence="8">4-oxalocrotonate tautomerase</fullName>
    </alternativeName>
</protein>
<dbReference type="Gene3D" id="3.30.429.10">
    <property type="entry name" value="Macrophage Migration Inhibitory Factor"/>
    <property type="match status" value="1"/>
</dbReference>
<comment type="similarity">
    <text evidence="3">Belongs to the 4-oxalocrotonate tautomerase family.</text>
</comment>
<name>A0A024HDK7_PSEKB</name>
<sequence length="71" mass="7725">MPLVTVKGIEGVFSTEQKAEIISKITDAMVSVEGEKMRGVTWVVFEEVKSGDWGIGGEPITTEKVRALQNS</sequence>
<dbReference type="EC" id="5.3.2.6" evidence="5"/>
<evidence type="ECO:0000256" key="2">
    <source>
        <dbReference type="ARBA" id="ARBA00003024"/>
    </source>
</evidence>
<dbReference type="HOGENOM" id="CLU_148073_4_1_6"/>
<dbReference type="PATRIC" id="fig|1301098.3.peg.1309"/>
<dbReference type="STRING" id="1301098.PKB_1314"/>
<dbReference type="PANTHER" id="PTHR35530">
    <property type="entry name" value="TAUTOMERASE-RELATED"/>
    <property type="match status" value="1"/>
</dbReference>
<evidence type="ECO:0000256" key="4">
    <source>
        <dbReference type="ARBA" id="ARBA00011643"/>
    </source>
</evidence>
<dbReference type="InterPro" id="IPR004370">
    <property type="entry name" value="4-OT-like_dom"/>
</dbReference>